<dbReference type="EMBL" id="BARU01040132">
    <property type="protein sequence ID" value="GAH88313.1"/>
    <property type="molecule type" value="Genomic_DNA"/>
</dbReference>
<dbReference type="AlphaFoldDB" id="X1L290"/>
<accession>X1L290</accession>
<evidence type="ECO:0000313" key="1">
    <source>
        <dbReference type="EMBL" id="GAH88313.1"/>
    </source>
</evidence>
<reference evidence="1" key="1">
    <citation type="journal article" date="2014" name="Front. Microbiol.">
        <title>High frequency of phylogenetically diverse reductive dehalogenase-homologous genes in deep subseafloor sedimentary metagenomes.</title>
        <authorList>
            <person name="Kawai M."/>
            <person name="Futagami T."/>
            <person name="Toyoda A."/>
            <person name="Takaki Y."/>
            <person name="Nishi S."/>
            <person name="Hori S."/>
            <person name="Arai W."/>
            <person name="Tsubouchi T."/>
            <person name="Morono Y."/>
            <person name="Uchiyama I."/>
            <person name="Ito T."/>
            <person name="Fujiyama A."/>
            <person name="Inagaki F."/>
            <person name="Takami H."/>
        </authorList>
    </citation>
    <scope>NUCLEOTIDE SEQUENCE</scope>
    <source>
        <strain evidence="1">Expedition CK06-06</strain>
    </source>
</reference>
<gene>
    <name evidence="1" type="ORF">S03H2_62097</name>
</gene>
<dbReference type="SUPFAM" id="SSF53756">
    <property type="entry name" value="UDP-Glycosyltransferase/glycogen phosphorylase"/>
    <property type="match status" value="1"/>
</dbReference>
<sequence length="48" mass="5363">MKIALVSPYDFAYPGGVTLHISYLERYFTRMGHEVKVIAPASKAISSF</sequence>
<proteinExistence type="predicted"/>
<dbReference type="Gene3D" id="3.40.50.2000">
    <property type="entry name" value="Glycogen Phosphorylase B"/>
    <property type="match status" value="1"/>
</dbReference>
<organism evidence="1">
    <name type="scientific">marine sediment metagenome</name>
    <dbReference type="NCBI Taxonomy" id="412755"/>
    <lineage>
        <taxon>unclassified sequences</taxon>
        <taxon>metagenomes</taxon>
        <taxon>ecological metagenomes</taxon>
    </lineage>
</organism>
<name>X1L290_9ZZZZ</name>
<feature type="non-terminal residue" evidence="1">
    <location>
        <position position="48"/>
    </location>
</feature>
<evidence type="ECO:0008006" key="2">
    <source>
        <dbReference type="Google" id="ProtNLM"/>
    </source>
</evidence>
<comment type="caution">
    <text evidence="1">The sequence shown here is derived from an EMBL/GenBank/DDBJ whole genome shotgun (WGS) entry which is preliminary data.</text>
</comment>
<protein>
    <recommendedName>
        <fullName evidence="2">Glycosyltransferase subfamily 4-like N-terminal domain-containing protein</fullName>
    </recommendedName>
</protein>